<dbReference type="Proteomes" id="UP000298493">
    <property type="component" value="Unassembled WGS sequence"/>
</dbReference>
<proteinExistence type="predicted"/>
<organism evidence="1 2">
    <name type="scientific">Venturia nashicola</name>
    <dbReference type="NCBI Taxonomy" id="86259"/>
    <lineage>
        <taxon>Eukaryota</taxon>
        <taxon>Fungi</taxon>
        <taxon>Dikarya</taxon>
        <taxon>Ascomycota</taxon>
        <taxon>Pezizomycotina</taxon>
        <taxon>Dothideomycetes</taxon>
        <taxon>Pleosporomycetidae</taxon>
        <taxon>Venturiales</taxon>
        <taxon>Venturiaceae</taxon>
        <taxon>Venturia</taxon>
    </lineage>
</organism>
<comment type="caution">
    <text evidence="1">The sequence shown here is derived from an EMBL/GenBank/DDBJ whole genome shotgun (WGS) entry which is preliminary data.</text>
</comment>
<evidence type="ECO:0000313" key="1">
    <source>
        <dbReference type="EMBL" id="TID23120.1"/>
    </source>
</evidence>
<name>A0A4Z1PIT1_9PEZI</name>
<sequence>MTSNRLGVDLPRVRLDDRRLSGGYVVMRCWAIFGGCGDEMSWRSWICQNESLEREIGLAADVDLWNDVYHGLYFVYDQVSCKNQLMETAVAQP</sequence>
<keyword evidence="2" id="KW-1185">Reference proteome</keyword>
<evidence type="ECO:0000313" key="2">
    <source>
        <dbReference type="Proteomes" id="UP000298493"/>
    </source>
</evidence>
<dbReference type="EMBL" id="SNSC02000007">
    <property type="protein sequence ID" value="TID23120.1"/>
    <property type="molecule type" value="Genomic_DNA"/>
</dbReference>
<accession>A0A4Z1PIT1</accession>
<gene>
    <name evidence="1" type="ORF">E6O75_ATG02294</name>
</gene>
<protein>
    <submittedName>
        <fullName evidence="1">Uncharacterized protein</fullName>
    </submittedName>
</protein>
<reference evidence="1 2" key="1">
    <citation type="submission" date="2019-04" db="EMBL/GenBank/DDBJ databases">
        <title>High contiguity whole genome sequence and gene annotation resource for two Venturia nashicola isolates.</title>
        <authorList>
            <person name="Prokchorchik M."/>
            <person name="Won K."/>
            <person name="Lee Y."/>
            <person name="Choi E.D."/>
            <person name="Segonzac C."/>
            <person name="Sohn K.H."/>
        </authorList>
    </citation>
    <scope>NUCLEOTIDE SEQUENCE [LARGE SCALE GENOMIC DNA]</scope>
    <source>
        <strain evidence="1 2">PRI2</strain>
    </source>
</reference>
<dbReference type="AlphaFoldDB" id="A0A4Z1PIT1"/>